<keyword evidence="8" id="KW-1185">Reference proteome</keyword>
<gene>
    <name evidence="7" type="ORF">DB32_000978</name>
</gene>
<evidence type="ECO:0000256" key="1">
    <source>
        <dbReference type="ARBA" id="ARBA00004141"/>
    </source>
</evidence>
<dbReference type="RefSeq" id="WP_053231246.1">
    <property type="nucleotide sequence ID" value="NZ_CP011125.1"/>
</dbReference>
<dbReference type="GO" id="GO:0016020">
    <property type="term" value="C:membrane"/>
    <property type="evidence" value="ECO:0007669"/>
    <property type="project" value="UniProtKB-SubCell"/>
</dbReference>
<dbReference type="OrthoDB" id="9783692at2"/>
<evidence type="ECO:0000256" key="4">
    <source>
        <dbReference type="ARBA" id="ARBA00022989"/>
    </source>
</evidence>
<comment type="similarity">
    <text evidence="2">Belongs to the TerC family.</text>
</comment>
<feature type="transmembrane region" description="Helical" evidence="6">
    <location>
        <begin position="255"/>
        <end position="275"/>
    </location>
</feature>
<evidence type="ECO:0000256" key="6">
    <source>
        <dbReference type="SAM" id="Phobius"/>
    </source>
</evidence>
<comment type="subcellular location">
    <subcellularLocation>
        <location evidence="1">Membrane</location>
        <topology evidence="1">Multi-pass membrane protein</topology>
    </subcellularLocation>
</comment>
<protein>
    <submittedName>
        <fullName evidence="7">Integral membrane protein TerC</fullName>
    </submittedName>
</protein>
<accession>A0A0F6SDQ0</accession>
<dbReference type="PANTHER" id="PTHR30238">
    <property type="entry name" value="MEMBRANE BOUND PREDICTED REDOX MODULATOR"/>
    <property type="match status" value="1"/>
</dbReference>
<dbReference type="Proteomes" id="UP000034883">
    <property type="component" value="Chromosome"/>
</dbReference>
<proteinExistence type="inferred from homology"/>
<feature type="transmembrane region" description="Helical" evidence="6">
    <location>
        <begin position="198"/>
        <end position="222"/>
    </location>
</feature>
<dbReference type="InterPro" id="IPR005496">
    <property type="entry name" value="Integral_membrane_TerC"/>
</dbReference>
<dbReference type="InterPro" id="IPR022369">
    <property type="entry name" value="Integral_membrane_TerC_rswitch"/>
</dbReference>
<evidence type="ECO:0000313" key="7">
    <source>
        <dbReference type="EMBL" id="AKF03829.1"/>
    </source>
</evidence>
<dbReference type="PANTHER" id="PTHR30238:SF0">
    <property type="entry name" value="THYLAKOID MEMBRANE PROTEIN TERC, CHLOROPLASTIC"/>
    <property type="match status" value="1"/>
</dbReference>
<feature type="transmembrane region" description="Helical" evidence="6">
    <location>
        <begin position="281"/>
        <end position="303"/>
    </location>
</feature>
<feature type="transmembrane region" description="Helical" evidence="6">
    <location>
        <begin position="42"/>
        <end position="62"/>
    </location>
</feature>
<feature type="transmembrane region" description="Helical" evidence="6">
    <location>
        <begin position="12"/>
        <end position="30"/>
    </location>
</feature>
<name>A0A0F6SDQ0_9BACT</name>
<evidence type="ECO:0000256" key="2">
    <source>
        <dbReference type="ARBA" id="ARBA00007511"/>
    </source>
</evidence>
<feature type="transmembrane region" description="Helical" evidence="6">
    <location>
        <begin position="107"/>
        <end position="129"/>
    </location>
</feature>
<evidence type="ECO:0000256" key="3">
    <source>
        <dbReference type="ARBA" id="ARBA00022692"/>
    </source>
</evidence>
<evidence type="ECO:0000313" key="8">
    <source>
        <dbReference type="Proteomes" id="UP000034883"/>
    </source>
</evidence>
<dbReference type="EMBL" id="CP011125">
    <property type="protein sequence ID" value="AKF03829.1"/>
    <property type="molecule type" value="Genomic_DNA"/>
</dbReference>
<evidence type="ECO:0000256" key="5">
    <source>
        <dbReference type="ARBA" id="ARBA00023136"/>
    </source>
</evidence>
<dbReference type="Pfam" id="PF03741">
    <property type="entry name" value="TerC"/>
    <property type="match status" value="1"/>
</dbReference>
<dbReference type="AlphaFoldDB" id="A0A0F6SDQ0"/>
<dbReference type="KEGG" id="samy:DB32_000978"/>
<sequence>MGLPTVGSPLIWALFVAFIVAMLVLDLGVFSKKAHAITIREAAIWSGVWVALALGFCAFVFLHWGSELGQAFLTGYVLEKALSVDNLFVFYAIFTAFAVPPVHQHRLLTWGILGALVMRAAMIFGGTWLLAHVGWVVYVFGVVLVLSGARMLSRPNKEPHPERSRAYRLVRRIIPTTRADHGQKLFAIEDGVRKATPFFLVLLMIEATDVVFAVDSILAVFAVSDDPFIVFTSNIFAIMGMRSLYFVLAGMAERFHYLQPGLALVLVFVGVKMVVTDLVHIPVLASLAVITVLLAGSIIASMVRTRRARHTTEARPGAGTPSAA</sequence>
<organism evidence="7 8">
    <name type="scientific">Sandaracinus amylolyticus</name>
    <dbReference type="NCBI Taxonomy" id="927083"/>
    <lineage>
        <taxon>Bacteria</taxon>
        <taxon>Pseudomonadati</taxon>
        <taxon>Myxococcota</taxon>
        <taxon>Polyangia</taxon>
        <taxon>Polyangiales</taxon>
        <taxon>Sandaracinaceae</taxon>
        <taxon>Sandaracinus</taxon>
    </lineage>
</organism>
<keyword evidence="5 6" id="KW-0472">Membrane</keyword>
<keyword evidence="4 6" id="KW-1133">Transmembrane helix</keyword>
<feature type="transmembrane region" description="Helical" evidence="6">
    <location>
        <begin position="228"/>
        <end position="248"/>
    </location>
</feature>
<keyword evidence="3 6" id="KW-0812">Transmembrane</keyword>
<dbReference type="NCBIfam" id="TIGR03718">
    <property type="entry name" value="R_switched_Alx"/>
    <property type="match status" value="1"/>
</dbReference>
<feature type="transmembrane region" description="Helical" evidence="6">
    <location>
        <begin position="82"/>
        <end position="100"/>
    </location>
</feature>
<reference evidence="7 8" key="1">
    <citation type="submission" date="2015-03" db="EMBL/GenBank/DDBJ databases">
        <title>Genome assembly of Sandaracinus amylolyticus DSM 53668.</title>
        <authorList>
            <person name="Sharma G."/>
            <person name="Subramanian S."/>
        </authorList>
    </citation>
    <scope>NUCLEOTIDE SEQUENCE [LARGE SCALE GENOMIC DNA]</scope>
    <source>
        <strain evidence="7 8">DSM 53668</strain>
    </source>
</reference>
<feature type="transmembrane region" description="Helical" evidence="6">
    <location>
        <begin position="135"/>
        <end position="153"/>
    </location>
</feature>